<comment type="caution">
    <text evidence="2">The sequence shown here is derived from an EMBL/GenBank/DDBJ whole genome shotgun (WGS) entry which is preliminary data.</text>
</comment>
<dbReference type="RefSeq" id="WP_160195763.1">
    <property type="nucleotide sequence ID" value="NZ_QXXA01000001.1"/>
</dbReference>
<dbReference type="InterPro" id="IPR000182">
    <property type="entry name" value="GNAT_dom"/>
</dbReference>
<evidence type="ECO:0000313" key="2">
    <source>
        <dbReference type="EMBL" id="NBI05242.1"/>
    </source>
</evidence>
<dbReference type="AlphaFoldDB" id="A0A845QVP9"/>
<keyword evidence="2" id="KW-0808">Transferase</keyword>
<name>A0A845QVP9_9CLOT</name>
<protein>
    <submittedName>
        <fullName evidence="2">GNAT family N-acetyltransferase</fullName>
    </submittedName>
</protein>
<sequence>MGISDNKKRVLSLDKKRFKTYLGYIKGIFSYHIFKKEFNEPLYYKNNVAYIDFITTLVEARGNNVARTLLKILLEDKRYSEFILEVGDTNNIALNLYTKMGFEEFDRKTEKYPKQTGFNERIFMKFKY</sequence>
<dbReference type="Pfam" id="PF00583">
    <property type="entry name" value="Acetyltransf_1"/>
    <property type="match status" value="1"/>
</dbReference>
<keyword evidence="3" id="KW-1185">Reference proteome</keyword>
<proteinExistence type="predicted"/>
<dbReference type="PROSITE" id="PS51186">
    <property type="entry name" value="GNAT"/>
    <property type="match status" value="1"/>
</dbReference>
<gene>
    <name evidence="2" type="ORF">D3Z33_00045</name>
</gene>
<evidence type="ECO:0000313" key="3">
    <source>
        <dbReference type="Proteomes" id="UP000467132"/>
    </source>
</evidence>
<dbReference type="Proteomes" id="UP000467132">
    <property type="component" value="Unassembled WGS sequence"/>
</dbReference>
<dbReference type="Gene3D" id="3.40.630.30">
    <property type="match status" value="1"/>
</dbReference>
<dbReference type="SUPFAM" id="SSF55729">
    <property type="entry name" value="Acyl-CoA N-acyltransferases (Nat)"/>
    <property type="match status" value="1"/>
</dbReference>
<accession>A0A845QVP9</accession>
<reference evidence="2 3" key="1">
    <citation type="submission" date="2018-08" db="EMBL/GenBank/DDBJ databases">
        <title>Murine metabolic-syndrome-specific gut microbial biobank.</title>
        <authorList>
            <person name="Liu C."/>
        </authorList>
    </citation>
    <scope>NUCLEOTIDE SEQUENCE [LARGE SCALE GENOMIC DNA]</scope>
    <source>
        <strain evidence="2 3">583</strain>
    </source>
</reference>
<dbReference type="EMBL" id="QXXA01000001">
    <property type="protein sequence ID" value="NBI05242.1"/>
    <property type="molecule type" value="Genomic_DNA"/>
</dbReference>
<dbReference type="GO" id="GO:0016747">
    <property type="term" value="F:acyltransferase activity, transferring groups other than amino-acyl groups"/>
    <property type="evidence" value="ECO:0007669"/>
    <property type="project" value="InterPro"/>
</dbReference>
<organism evidence="2 3">
    <name type="scientific">Senegalia massiliensis</name>
    <dbReference type="NCBI Taxonomy" id="1720316"/>
    <lineage>
        <taxon>Bacteria</taxon>
        <taxon>Bacillati</taxon>
        <taxon>Bacillota</taxon>
        <taxon>Clostridia</taxon>
        <taxon>Eubacteriales</taxon>
        <taxon>Clostridiaceae</taxon>
        <taxon>Senegalia</taxon>
    </lineage>
</organism>
<dbReference type="OrthoDB" id="1910906at2"/>
<dbReference type="InterPro" id="IPR016181">
    <property type="entry name" value="Acyl_CoA_acyltransferase"/>
</dbReference>
<evidence type="ECO:0000259" key="1">
    <source>
        <dbReference type="PROSITE" id="PS51186"/>
    </source>
</evidence>
<feature type="domain" description="N-acetyltransferase" evidence="1">
    <location>
        <begin position="1"/>
        <end position="128"/>
    </location>
</feature>